<reference evidence="3" key="1">
    <citation type="submission" date="2023-03" db="EMBL/GenBank/DDBJ databases">
        <title>Massive genome expansion in bonnet fungi (Mycena s.s.) driven by repeated elements and novel gene families across ecological guilds.</title>
        <authorList>
            <consortium name="Lawrence Berkeley National Laboratory"/>
            <person name="Harder C.B."/>
            <person name="Miyauchi S."/>
            <person name="Viragh M."/>
            <person name="Kuo A."/>
            <person name="Thoen E."/>
            <person name="Andreopoulos B."/>
            <person name="Lu D."/>
            <person name="Skrede I."/>
            <person name="Drula E."/>
            <person name="Henrissat B."/>
            <person name="Morin E."/>
            <person name="Kohler A."/>
            <person name="Barry K."/>
            <person name="LaButti K."/>
            <person name="Morin E."/>
            <person name="Salamov A."/>
            <person name="Lipzen A."/>
            <person name="Mereny Z."/>
            <person name="Hegedus B."/>
            <person name="Baldrian P."/>
            <person name="Stursova M."/>
            <person name="Weitz H."/>
            <person name="Taylor A."/>
            <person name="Grigoriev I.V."/>
            <person name="Nagy L.G."/>
            <person name="Martin F."/>
            <person name="Kauserud H."/>
        </authorList>
    </citation>
    <scope>NUCLEOTIDE SEQUENCE</scope>
    <source>
        <strain evidence="3">CBHHK067</strain>
    </source>
</reference>
<feature type="chain" id="PRO_5041991559" description="Secreted protein" evidence="2">
    <location>
        <begin position="24"/>
        <end position="129"/>
    </location>
</feature>
<dbReference type="EMBL" id="JARKIE010000292">
    <property type="protein sequence ID" value="KAJ7657115.1"/>
    <property type="molecule type" value="Genomic_DNA"/>
</dbReference>
<keyword evidence="4" id="KW-1185">Reference proteome</keyword>
<dbReference type="Proteomes" id="UP001221757">
    <property type="component" value="Unassembled WGS sequence"/>
</dbReference>
<keyword evidence="2" id="KW-0732">Signal</keyword>
<evidence type="ECO:0000256" key="2">
    <source>
        <dbReference type="SAM" id="SignalP"/>
    </source>
</evidence>
<feature type="signal peptide" evidence="2">
    <location>
        <begin position="1"/>
        <end position="23"/>
    </location>
</feature>
<feature type="region of interest" description="Disordered" evidence="1">
    <location>
        <begin position="72"/>
        <end position="129"/>
    </location>
</feature>
<name>A0AAD7CS87_MYCRO</name>
<comment type="caution">
    <text evidence="3">The sequence shown here is derived from an EMBL/GenBank/DDBJ whole genome shotgun (WGS) entry which is preliminary data.</text>
</comment>
<organism evidence="3 4">
    <name type="scientific">Mycena rosella</name>
    <name type="common">Pink bonnet</name>
    <name type="synonym">Agaricus rosellus</name>
    <dbReference type="NCBI Taxonomy" id="1033263"/>
    <lineage>
        <taxon>Eukaryota</taxon>
        <taxon>Fungi</taxon>
        <taxon>Dikarya</taxon>
        <taxon>Basidiomycota</taxon>
        <taxon>Agaricomycotina</taxon>
        <taxon>Agaricomycetes</taxon>
        <taxon>Agaricomycetidae</taxon>
        <taxon>Agaricales</taxon>
        <taxon>Marasmiineae</taxon>
        <taxon>Mycenaceae</taxon>
        <taxon>Mycena</taxon>
    </lineage>
</organism>
<feature type="compositionally biased region" description="Polar residues" evidence="1">
    <location>
        <begin position="94"/>
        <end position="105"/>
    </location>
</feature>
<proteinExistence type="predicted"/>
<evidence type="ECO:0000256" key="1">
    <source>
        <dbReference type="SAM" id="MobiDB-lite"/>
    </source>
</evidence>
<sequence>MPGSSHTLLKGGWVLLTTYGVWAGVPACMWNVGGSSRMHVECGQELPHACGMWAGAPACMWNVGRSSRMGYIAQGGSSQSPEAGAPVLFRPAREQQTPPREQQTVPAEPENREKIPPCRELPTDALLTA</sequence>
<accession>A0AAD7CS87</accession>
<protein>
    <recommendedName>
        <fullName evidence="5">Secreted protein</fullName>
    </recommendedName>
</protein>
<evidence type="ECO:0000313" key="3">
    <source>
        <dbReference type="EMBL" id="KAJ7657115.1"/>
    </source>
</evidence>
<gene>
    <name evidence="3" type="ORF">B0H17DRAFT_1145972</name>
</gene>
<dbReference type="AlphaFoldDB" id="A0AAD7CS87"/>
<evidence type="ECO:0008006" key="5">
    <source>
        <dbReference type="Google" id="ProtNLM"/>
    </source>
</evidence>
<evidence type="ECO:0000313" key="4">
    <source>
        <dbReference type="Proteomes" id="UP001221757"/>
    </source>
</evidence>